<keyword evidence="1" id="KW-1133">Transmembrane helix</keyword>
<feature type="transmembrane region" description="Helical" evidence="1">
    <location>
        <begin position="252"/>
        <end position="275"/>
    </location>
</feature>
<evidence type="ECO:0000313" key="3">
    <source>
        <dbReference type="Proteomes" id="UP000319852"/>
    </source>
</evidence>
<proteinExistence type="predicted"/>
<gene>
    <name evidence="2" type="primary">cdsA_2</name>
    <name evidence="2" type="ORF">HG15A2_28650</name>
</gene>
<dbReference type="OrthoDB" id="9799199at2"/>
<dbReference type="PANTHER" id="PTHR43535:SF1">
    <property type="entry name" value="PHOSPHATIDATE CYTIDYLYLTRANSFERASE"/>
    <property type="match status" value="1"/>
</dbReference>
<sequence length="319" mass="35690">MIENWMILAIASVMLVIATGIGRWLRNQESLSLDLRTVEAYNARVQAWWAFAVLLAISFFYPKLTVALFGAISFWALREFVSLTPTSTGDHRALFWVFAFFTPMQFILVAYNNYGLYNVLIPVYAFLFIAARVAFSGDFSQFLERVAKVQSGLMLCVYCLSFAPALLFLRFPTSTTEAPLREDANAELLFFFITIALIADLMQFLWNRLYGKHIIAEKVDPVRTWEGLIGGAITTAIISTALAWAAPFPHWYQAPAMSLVIALMASAGTMTMSALKRDRGELATGTFVEGHGGVLNRIDSICFAAPVFFHLTRYFFAAT</sequence>
<dbReference type="Pfam" id="PF01148">
    <property type="entry name" value="CTP_transf_1"/>
    <property type="match status" value="1"/>
</dbReference>
<dbReference type="EC" id="2.7.7.41" evidence="2"/>
<feature type="transmembrane region" description="Helical" evidence="1">
    <location>
        <begin position="188"/>
        <end position="206"/>
    </location>
</feature>
<keyword evidence="3" id="KW-1185">Reference proteome</keyword>
<feature type="transmembrane region" description="Helical" evidence="1">
    <location>
        <begin position="46"/>
        <end position="72"/>
    </location>
</feature>
<feature type="transmembrane region" description="Helical" evidence="1">
    <location>
        <begin position="227"/>
        <end position="246"/>
    </location>
</feature>
<organism evidence="2 3">
    <name type="scientific">Adhaeretor mobilis</name>
    <dbReference type="NCBI Taxonomy" id="1930276"/>
    <lineage>
        <taxon>Bacteria</taxon>
        <taxon>Pseudomonadati</taxon>
        <taxon>Planctomycetota</taxon>
        <taxon>Planctomycetia</taxon>
        <taxon>Pirellulales</taxon>
        <taxon>Lacipirellulaceae</taxon>
        <taxon>Adhaeretor</taxon>
    </lineage>
</organism>
<dbReference type="KEGG" id="amob:HG15A2_28650"/>
<feature type="transmembrane region" description="Helical" evidence="1">
    <location>
        <begin position="147"/>
        <end position="168"/>
    </location>
</feature>
<evidence type="ECO:0000256" key="1">
    <source>
        <dbReference type="SAM" id="Phobius"/>
    </source>
</evidence>
<dbReference type="GO" id="GO:0005886">
    <property type="term" value="C:plasma membrane"/>
    <property type="evidence" value="ECO:0007669"/>
    <property type="project" value="TreeGrafter"/>
</dbReference>
<dbReference type="AlphaFoldDB" id="A0A517MXD9"/>
<protein>
    <submittedName>
        <fullName evidence="2">Phosphatidate cytidylyltransferase</fullName>
        <ecNumber evidence="2">2.7.7.41</ecNumber>
    </submittedName>
</protein>
<dbReference type="EMBL" id="CP036263">
    <property type="protein sequence ID" value="QDS99541.1"/>
    <property type="molecule type" value="Genomic_DNA"/>
</dbReference>
<dbReference type="GO" id="GO:0004605">
    <property type="term" value="F:phosphatidate cytidylyltransferase activity"/>
    <property type="evidence" value="ECO:0007669"/>
    <property type="project" value="UniProtKB-EC"/>
</dbReference>
<feature type="transmembrane region" description="Helical" evidence="1">
    <location>
        <begin position="7"/>
        <end position="26"/>
    </location>
</feature>
<keyword evidence="2" id="KW-0808">Transferase</keyword>
<keyword evidence="1" id="KW-0812">Transmembrane</keyword>
<name>A0A517MXD9_9BACT</name>
<dbReference type="RefSeq" id="WP_145060749.1">
    <property type="nucleotide sequence ID" value="NZ_CP036263.1"/>
</dbReference>
<dbReference type="PANTHER" id="PTHR43535">
    <property type="entry name" value="PHOSPHATIDATE CYTIDYLYLTRANSFERASE"/>
    <property type="match status" value="1"/>
</dbReference>
<accession>A0A517MXD9</accession>
<evidence type="ECO:0000313" key="2">
    <source>
        <dbReference type="EMBL" id="QDS99541.1"/>
    </source>
</evidence>
<feature type="transmembrane region" description="Helical" evidence="1">
    <location>
        <begin position="93"/>
        <end position="111"/>
    </location>
</feature>
<dbReference type="GO" id="GO:0009273">
    <property type="term" value="P:peptidoglycan-based cell wall biogenesis"/>
    <property type="evidence" value="ECO:0007669"/>
    <property type="project" value="TreeGrafter"/>
</dbReference>
<keyword evidence="2" id="KW-0548">Nucleotidyltransferase</keyword>
<keyword evidence="1" id="KW-0472">Membrane</keyword>
<dbReference type="Proteomes" id="UP000319852">
    <property type="component" value="Chromosome"/>
</dbReference>
<reference evidence="2 3" key="1">
    <citation type="submission" date="2019-02" db="EMBL/GenBank/DDBJ databases">
        <title>Deep-cultivation of Planctomycetes and their phenomic and genomic characterization uncovers novel biology.</title>
        <authorList>
            <person name="Wiegand S."/>
            <person name="Jogler M."/>
            <person name="Boedeker C."/>
            <person name="Pinto D."/>
            <person name="Vollmers J."/>
            <person name="Rivas-Marin E."/>
            <person name="Kohn T."/>
            <person name="Peeters S.H."/>
            <person name="Heuer A."/>
            <person name="Rast P."/>
            <person name="Oberbeckmann S."/>
            <person name="Bunk B."/>
            <person name="Jeske O."/>
            <person name="Meyerdierks A."/>
            <person name="Storesund J.E."/>
            <person name="Kallscheuer N."/>
            <person name="Luecker S."/>
            <person name="Lage O.M."/>
            <person name="Pohl T."/>
            <person name="Merkel B.J."/>
            <person name="Hornburger P."/>
            <person name="Mueller R.-W."/>
            <person name="Bruemmer F."/>
            <person name="Labrenz M."/>
            <person name="Spormann A.M."/>
            <person name="Op den Camp H."/>
            <person name="Overmann J."/>
            <person name="Amann R."/>
            <person name="Jetten M.S.M."/>
            <person name="Mascher T."/>
            <person name="Medema M.H."/>
            <person name="Devos D.P."/>
            <person name="Kaster A.-K."/>
            <person name="Ovreas L."/>
            <person name="Rohde M."/>
            <person name="Galperin M.Y."/>
            <person name="Jogler C."/>
        </authorList>
    </citation>
    <scope>NUCLEOTIDE SEQUENCE [LARGE SCALE GENOMIC DNA]</scope>
    <source>
        <strain evidence="2 3">HG15A2</strain>
    </source>
</reference>
<feature type="transmembrane region" description="Helical" evidence="1">
    <location>
        <begin position="117"/>
        <end position="135"/>
    </location>
</feature>